<gene>
    <name evidence="7" type="primary">trmB</name>
    <name evidence="8" type="ordered locus">Deba_1041</name>
</gene>
<dbReference type="PANTHER" id="PTHR23417:SF14">
    <property type="entry name" value="PENTACOTRIPEPTIDE-REPEAT REGION OF PRORP DOMAIN-CONTAINING PROTEIN"/>
    <property type="match status" value="1"/>
</dbReference>
<keyword evidence="4 7" id="KW-0808">Transferase</keyword>
<dbReference type="SUPFAM" id="SSF53335">
    <property type="entry name" value="S-adenosyl-L-methionine-dependent methyltransferases"/>
    <property type="match status" value="1"/>
</dbReference>
<dbReference type="HOGENOM" id="CLU_077150_0_0_7"/>
<dbReference type="CDD" id="cd02440">
    <property type="entry name" value="AdoMet_MTases"/>
    <property type="match status" value="1"/>
</dbReference>
<comment type="function">
    <text evidence="2 7">Catalyzes the formation of N(7)-methylguanine at position 46 (m7G46) in tRNA.</text>
</comment>
<evidence type="ECO:0000256" key="6">
    <source>
        <dbReference type="ARBA" id="ARBA00022694"/>
    </source>
</evidence>
<dbReference type="eggNOG" id="COG0220">
    <property type="taxonomic scope" value="Bacteria"/>
</dbReference>
<comment type="catalytic activity">
    <reaction evidence="1 7">
        <text>guanosine(46) in tRNA + S-adenosyl-L-methionine = N(7)-methylguanosine(46) in tRNA + S-adenosyl-L-homocysteine</text>
        <dbReference type="Rhea" id="RHEA:42708"/>
        <dbReference type="Rhea" id="RHEA-COMP:10188"/>
        <dbReference type="Rhea" id="RHEA-COMP:10189"/>
        <dbReference type="ChEBI" id="CHEBI:57856"/>
        <dbReference type="ChEBI" id="CHEBI:59789"/>
        <dbReference type="ChEBI" id="CHEBI:74269"/>
        <dbReference type="ChEBI" id="CHEBI:74480"/>
        <dbReference type="EC" id="2.1.1.33"/>
    </reaction>
</comment>
<dbReference type="HAMAP" id="MF_01057">
    <property type="entry name" value="tRNA_methyltr_TrmB"/>
    <property type="match status" value="1"/>
</dbReference>
<feature type="binding site" evidence="7">
    <location>
        <position position="115"/>
    </location>
    <ligand>
        <name>substrate</name>
    </ligand>
</feature>
<dbReference type="EMBL" id="CP002085">
    <property type="protein sequence ID" value="ADK84409.1"/>
    <property type="molecule type" value="Genomic_DNA"/>
</dbReference>
<keyword evidence="6 7" id="KW-0819">tRNA processing</keyword>
<dbReference type="EC" id="2.1.1.33" evidence="7"/>
<feature type="binding site" evidence="7">
    <location>
        <begin position="177"/>
        <end position="180"/>
    </location>
    <ligand>
        <name>substrate</name>
    </ligand>
</feature>
<dbReference type="AlphaFoldDB" id="E1QFS3"/>
<dbReference type="STRING" id="644282.Deba_1041"/>
<name>E1QFS3_DESB2</name>
<dbReference type="GO" id="GO:0043527">
    <property type="term" value="C:tRNA methyltransferase complex"/>
    <property type="evidence" value="ECO:0007669"/>
    <property type="project" value="TreeGrafter"/>
</dbReference>
<evidence type="ECO:0000313" key="8">
    <source>
        <dbReference type="EMBL" id="ADK84409.1"/>
    </source>
</evidence>
<dbReference type="GO" id="GO:0008176">
    <property type="term" value="F:tRNA (guanine(46)-N7)-methyltransferase activity"/>
    <property type="evidence" value="ECO:0007669"/>
    <property type="project" value="UniProtKB-UniRule"/>
</dbReference>
<keyword evidence="9" id="KW-1185">Reference proteome</keyword>
<dbReference type="RefSeq" id="WP_013257863.1">
    <property type="nucleotide sequence ID" value="NC_014365.1"/>
</dbReference>
<evidence type="ECO:0000313" key="9">
    <source>
        <dbReference type="Proteomes" id="UP000009047"/>
    </source>
</evidence>
<feature type="binding site" evidence="7">
    <location>
        <position position="36"/>
    </location>
    <ligand>
        <name>S-adenosyl-L-methionine</name>
        <dbReference type="ChEBI" id="CHEBI:59789"/>
    </ligand>
</feature>
<dbReference type="Pfam" id="PF02390">
    <property type="entry name" value="Methyltransf_4"/>
    <property type="match status" value="1"/>
</dbReference>
<dbReference type="InterPro" id="IPR055361">
    <property type="entry name" value="tRNA_methyltr_TrmB_bact"/>
</dbReference>
<feature type="binding site" evidence="7">
    <location>
        <position position="147"/>
    </location>
    <ligand>
        <name>substrate</name>
    </ligand>
</feature>
<evidence type="ECO:0000256" key="7">
    <source>
        <dbReference type="HAMAP-Rule" id="MF_01057"/>
    </source>
</evidence>
<dbReference type="PROSITE" id="PS51625">
    <property type="entry name" value="SAM_MT_TRMB"/>
    <property type="match status" value="1"/>
</dbReference>
<comment type="similarity">
    <text evidence="7">Belongs to the class I-like SAM-binding methyltransferase superfamily. TrmB family.</text>
</comment>
<dbReference type="UniPathway" id="UPA00989"/>
<keyword evidence="3 7" id="KW-0489">Methyltransferase</keyword>
<dbReference type="Proteomes" id="UP000009047">
    <property type="component" value="Chromosome"/>
</dbReference>
<reference evidence="8 9" key="1">
    <citation type="journal article" date="2010" name="Stand. Genomic Sci.">
        <title>Complete genome sequence of Desulfarculus baarsii type strain (2st14).</title>
        <authorList>
            <person name="Sun H."/>
            <person name="Spring S."/>
            <person name="Lapidus A."/>
            <person name="Davenport K."/>
            <person name="Del Rio T.G."/>
            <person name="Tice H."/>
            <person name="Nolan M."/>
            <person name="Copeland A."/>
            <person name="Cheng J.F."/>
            <person name="Lucas S."/>
            <person name="Tapia R."/>
            <person name="Goodwin L."/>
            <person name="Pitluck S."/>
            <person name="Ivanova N."/>
            <person name="Pagani I."/>
            <person name="Mavromatis K."/>
            <person name="Ovchinnikova G."/>
            <person name="Pati A."/>
            <person name="Chen A."/>
            <person name="Palaniappan K."/>
            <person name="Hauser L."/>
            <person name="Chang Y.J."/>
            <person name="Jeffries C.D."/>
            <person name="Detter J.C."/>
            <person name="Han C."/>
            <person name="Rohde M."/>
            <person name="Brambilla E."/>
            <person name="Goker M."/>
            <person name="Woyke T."/>
            <person name="Bristow J."/>
            <person name="Eisen J.A."/>
            <person name="Markowitz V."/>
            <person name="Hugenholtz P."/>
            <person name="Kyrpides N.C."/>
            <person name="Klenk H.P."/>
            <person name="Land M."/>
        </authorList>
    </citation>
    <scope>NUCLEOTIDE SEQUENCE [LARGE SCALE GENOMIC DNA]</scope>
    <source>
        <strain evidence="9">ATCC 33931 / DSM 2075 / LMG 7858 / VKM B-1802 / 2st14</strain>
    </source>
</reference>
<dbReference type="InterPro" id="IPR029063">
    <property type="entry name" value="SAM-dependent_MTases_sf"/>
</dbReference>
<keyword evidence="5 7" id="KW-0949">S-adenosyl-L-methionine</keyword>
<evidence type="ECO:0000256" key="3">
    <source>
        <dbReference type="ARBA" id="ARBA00022603"/>
    </source>
</evidence>
<protein>
    <recommendedName>
        <fullName evidence="7">tRNA (guanine-N(7)-)-methyltransferase</fullName>
        <ecNumber evidence="7">2.1.1.33</ecNumber>
    </recommendedName>
    <alternativeName>
        <fullName evidence="7">tRNA (guanine(46)-N(7))-methyltransferase</fullName>
    </alternativeName>
    <alternativeName>
        <fullName evidence="7">tRNA(m7G46)-methyltransferase</fullName>
    </alternativeName>
</protein>
<evidence type="ECO:0000256" key="1">
    <source>
        <dbReference type="ARBA" id="ARBA00000142"/>
    </source>
</evidence>
<comment type="caution">
    <text evidence="7">Lacks conserved residue(s) required for the propagation of feature annotation.</text>
</comment>
<feature type="binding site" evidence="7">
    <location>
        <position position="61"/>
    </location>
    <ligand>
        <name>S-adenosyl-L-methionine</name>
        <dbReference type="ChEBI" id="CHEBI:59789"/>
    </ligand>
</feature>
<dbReference type="InterPro" id="IPR003358">
    <property type="entry name" value="tRNA_(Gua-N-7)_MeTrfase_Trmb"/>
</dbReference>
<evidence type="ECO:0000256" key="5">
    <source>
        <dbReference type="ARBA" id="ARBA00022691"/>
    </source>
</evidence>
<dbReference type="Gene3D" id="3.40.50.150">
    <property type="entry name" value="Vaccinia Virus protein VP39"/>
    <property type="match status" value="1"/>
</dbReference>
<dbReference type="PANTHER" id="PTHR23417">
    <property type="entry name" value="3-DEOXY-D-MANNO-OCTULOSONIC-ACID TRANSFERASE/TRNA GUANINE-N 7 - -METHYLTRANSFERASE"/>
    <property type="match status" value="1"/>
</dbReference>
<proteinExistence type="inferred from homology"/>
<evidence type="ECO:0000256" key="2">
    <source>
        <dbReference type="ARBA" id="ARBA00003015"/>
    </source>
</evidence>
<dbReference type="OrthoDB" id="9802090at2"/>
<organism evidence="8 9">
    <name type="scientific">Desulfarculus baarsii (strain ATCC 33931 / DSM 2075 / LMG 7858 / VKM B-1802 / 2st14)</name>
    <dbReference type="NCBI Taxonomy" id="644282"/>
    <lineage>
        <taxon>Bacteria</taxon>
        <taxon>Pseudomonadati</taxon>
        <taxon>Thermodesulfobacteriota</taxon>
        <taxon>Desulfarculia</taxon>
        <taxon>Desulfarculales</taxon>
        <taxon>Desulfarculaceae</taxon>
        <taxon>Desulfarculus</taxon>
    </lineage>
</organism>
<sequence length="306" mass="34941">MKKRYLSMKQFVSWRETPWPVDWPAIFGRRAPLVLEIGCGNGEMLARRAAATPQVDFVAVDLQWPSVLRALRRVNQAGLDNARLTKGGADMVLTRLFAPGQLSHVYCLFPCPWPKRRHQVKRLFDSQFLCLMNSRMAPQADFRLVTDWRPFAQWVGEQALEAAFRPSLRLIGPEHDTKYERRWAQGGQSEFFELTLTKAEHLVLPPYEEPVLRTPLLARFDPARLAPFEDRGQAIASCREVFYDSLRDVAMLRMVTAEDDFSQNFYVQVLRRPEGDWQVRVAPGCGVLPTVAVQEALDAVAARLAD</sequence>
<comment type="pathway">
    <text evidence="7">tRNA modification; N(7)-methylguanine-tRNA biosynthesis.</text>
</comment>
<dbReference type="KEGG" id="dbr:Deba_1041"/>
<evidence type="ECO:0000256" key="4">
    <source>
        <dbReference type="ARBA" id="ARBA00022679"/>
    </source>
</evidence>
<accession>E1QFS3</accession>